<dbReference type="STRING" id="1855912.LuPra_05092"/>
<evidence type="ECO:0000256" key="1">
    <source>
        <dbReference type="SAM" id="SignalP"/>
    </source>
</evidence>
<evidence type="ECO:0000313" key="3">
    <source>
        <dbReference type="EMBL" id="AMY11827.1"/>
    </source>
</evidence>
<dbReference type="GO" id="GO:0005615">
    <property type="term" value="C:extracellular space"/>
    <property type="evidence" value="ECO:0007669"/>
    <property type="project" value="TreeGrafter"/>
</dbReference>
<reference evidence="4" key="2">
    <citation type="submission" date="2016-04" db="EMBL/GenBank/DDBJ databases">
        <title>First Complete Genome Sequence of a Subdivision 6 Acidobacterium.</title>
        <authorList>
            <person name="Huang S."/>
            <person name="Vieira S."/>
            <person name="Bunk B."/>
            <person name="Riedel T."/>
            <person name="Sproeer C."/>
            <person name="Overmann J."/>
        </authorList>
    </citation>
    <scope>NUCLEOTIDE SEQUENCE [LARGE SCALE GENOMIC DNA]</scope>
    <source>
        <strain evidence="4">DSM 100886 HEG_-6_39</strain>
    </source>
</reference>
<accession>A0A143PSX0</accession>
<protein>
    <submittedName>
        <fullName evidence="3">Immunogenic protein MPT70</fullName>
    </submittedName>
</protein>
<sequence length="165" mass="16943" precursor="true">MLKKASVIVAAALVIAAAAPRQMVHAETANIVDTAVAAGSFKTLAKALEAADLVTTLTGPGPFTVFAPTDEAFAKLPAGTLESLLKPENKDKLRRVLTYHVVAGKVVASDVVKLQSAKAVSGDTIAVNAQSGIVRVDGARVIKTDIQASNGVIHVIDAVILPKGL</sequence>
<proteinExistence type="predicted"/>
<dbReference type="PANTHER" id="PTHR10900:SF77">
    <property type="entry name" value="FI19380P1"/>
    <property type="match status" value="1"/>
</dbReference>
<organism evidence="3 4">
    <name type="scientific">Luteitalea pratensis</name>
    <dbReference type="NCBI Taxonomy" id="1855912"/>
    <lineage>
        <taxon>Bacteria</taxon>
        <taxon>Pseudomonadati</taxon>
        <taxon>Acidobacteriota</taxon>
        <taxon>Vicinamibacteria</taxon>
        <taxon>Vicinamibacterales</taxon>
        <taxon>Vicinamibacteraceae</taxon>
        <taxon>Luteitalea</taxon>
    </lineage>
</organism>
<evidence type="ECO:0000313" key="4">
    <source>
        <dbReference type="Proteomes" id="UP000076079"/>
    </source>
</evidence>
<dbReference type="InterPro" id="IPR050904">
    <property type="entry name" value="Adhesion/Biosynth-related"/>
</dbReference>
<dbReference type="FunFam" id="2.30.180.10:FF:000019">
    <property type="entry name" value="Cell surface lipoprotein"/>
    <property type="match status" value="1"/>
</dbReference>
<name>A0A143PSX0_LUTPR</name>
<dbReference type="EMBL" id="CP015136">
    <property type="protein sequence ID" value="AMY11827.1"/>
    <property type="molecule type" value="Genomic_DNA"/>
</dbReference>
<dbReference type="SUPFAM" id="SSF82153">
    <property type="entry name" value="FAS1 domain"/>
    <property type="match status" value="1"/>
</dbReference>
<feature type="chain" id="PRO_5007511896" evidence="1">
    <location>
        <begin position="27"/>
        <end position="165"/>
    </location>
</feature>
<dbReference type="RefSeq" id="WP_110173342.1">
    <property type="nucleotide sequence ID" value="NZ_CP015136.1"/>
</dbReference>
<feature type="domain" description="FAS1" evidence="2">
    <location>
        <begin position="28"/>
        <end position="160"/>
    </location>
</feature>
<gene>
    <name evidence="3" type="ORF">LuPra_05092</name>
</gene>
<dbReference type="Gene3D" id="2.30.180.10">
    <property type="entry name" value="FAS1 domain"/>
    <property type="match status" value="1"/>
</dbReference>
<dbReference type="SMART" id="SM00554">
    <property type="entry name" value="FAS1"/>
    <property type="match status" value="1"/>
</dbReference>
<dbReference type="KEGG" id="abac:LuPra_05092"/>
<dbReference type="OrthoDB" id="9800666at2"/>
<dbReference type="AlphaFoldDB" id="A0A143PSX0"/>
<dbReference type="PROSITE" id="PS50213">
    <property type="entry name" value="FAS1"/>
    <property type="match status" value="1"/>
</dbReference>
<keyword evidence="1" id="KW-0732">Signal</keyword>
<dbReference type="Proteomes" id="UP000076079">
    <property type="component" value="Chromosome"/>
</dbReference>
<keyword evidence="4" id="KW-1185">Reference proteome</keyword>
<dbReference type="PANTHER" id="PTHR10900">
    <property type="entry name" value="PERIOSTIN-RELATED"/>
    <property type="match status" value="1"/>
</dbReference>
<evidence type="ECO:0000259" key="2">
    <source>
        <dbReference type="PROSITE" id="PS50213"/>
    </source>
</evidence>
<dbReference type="InterPro" id="IPR000782">
    <property type="entry name" value="FAS1_domain"/>
</dbReference>
<dbReference type="InterPro" id="IPR036378">
    <property type="entry name" value="FAS1_dom_sf"/>
</dbReference>
<reference evidence="3 4" key="1">
    <citation type="journal article" date="2016" name="Genome Announc.">
        <title>First Complete Genome Sequence of a Subdivision 6 Acidobacterium Strain.</title>
        <authorList>
            <person name="Huang S."/>
            <person name="Vieira S."/>
            <person name="Bunk B."/>
            <person name="Riedel T."/>
            <person name="Sproer C."/>
            <person name="Overmann J."/>
        </authorList>
    </citation>
    <scope>NUCLEOTIDE SEQUENCE [LARGE SCALE GENOMIC DNA]</scope>
    <source>
        <strain evidence="4">DSM 100886 HEG_-6_39</strain>
    </source>
</reference>
<dbReference type="Pfam" id="PF02469">
    <property type="entry name" value="Fasciclin"/>
    <property type="match status" value="1"/>
</dbReference>
<feature type="signal peptide" evidence="1">
    <location>
        <begin position="1"/>
        <end position="26"/>
    </location>
</feature>